<feature type="region of interest" description="Disordered" evidence="1">
    <location>
        <begin position="1"/>
        <end position="55"/>
    </location>
</feature>
<dbReference type="AlphaFoldDB" id="A0A0C3M8W7"/>
<name>A0A0C3M8W7_9AGAM</name>
<dbReference type="OrthoDB" id="3265387at2759"/>
<reference evidence="2 3" key="1">
    <citation type="submission" date="2014-04" db="EMBL/GenBank/DDBJ databases">
        <authorList>
            <consortium name="DOE Joint Genome Institute"/>
            <person name="Kuo A."/>
            <person name="Girlanda M."/>
            <person name="Perotto S."/>
            <person name="Kohler A."/>
            <person name="Nagy L.G."/>
            <person name="Floudas D."/>
            <person name="Copeland A."/>
            <person name="Barry K.W."/>
            <person name="Cichocki N."/>
            <person name="Veneault-Fourrey C."/>
            <person name="LaButti K."/>
            <person name="Lindquist E.A."/>
            <person name="Lipzen A."/>
            <person name="Lundell T."/>
            <person name="Morin E."/>
            <person name="Murat C."/>
            <person name="Sun H."/>
            <person name="Tunlid A."/>
            <person name="Henrissat B."/>
            <person name="Grigoriev I.V."/>
            <person name="Hibbett D.S."/>
            <person name="Martin F."/>
            <person name="Nordberg H.P."/>
            <person name="Cantor M.N."/>
            <person name="Hua S.X."/>
        </authorList>
    </citation>
    <scope>NUCLEOTIDE SEQUENCE [LARGE SCALE GENOMIC DNA]</scope>
    <source>
        <strain evidence="2 3">MUT 4182</strain>
    </source>
</reference>
<feature type="compositionally biased region" description="Acidic residues" evidence="1">
    <location>
        <begin position="134"/>
        <end position="146"/>
    </location>
</feature>
<feature type="compositionally biased region" description="Acidic residues" evidence="1">
    <location>
        <begin position="199"/>
        <end position="215"/>
    </location>
</feature>
<dbReference type="Proteomes" id="UP000054248">
    <property type="component" value="Unassembled WGS sequence"/>
</dbReference>
<reference evidence="3" key="2">
    <citation type="submission" date="2015-01" db="EMBL/GenBank/DDBJ databases">
        <title>Evolutionary Origins and Diversification of the Mycorrhizal Mutualists.</title>
        <authorList>
            <consortium name="DOE Joint Genome Institute"/>
            <consortium name="Mycorrhizal Genomics Consortium"/>
            <person name="Kohler A."/>
            <person name="Kuo A."/>
            <person name="Nagy L.G."/>
            <person name="Floudas D."/>
            <person name="Copeland A."/>
            <person name="Barry K.W."/>
            <person name="Cichocki N."/>
            <person name="Veneault-Fourrey C."/>
            <person name="LaButti K."/>
            <person name="Lindquist E.A."/>
            <person name="Lipzen A."/>
            <person name="Lundell T."/>
            <person name="Morin E."/>
            <person name="Murat C."/>
            <person name="Riley R."/>
            <person name="Ohm R."/>
            <person name="Sun H."/>
            <person name="Tunlid A."/>
            <person name="Henrissat B."/>
            <person name="Grigoriev I.V."/>
            <person name="Hibbett D.S."/>
            <person name="Martin F."/>
        </authorList>
    </citation>
    <scope>NUCLEOTIDE SEQUENCE [LARGE SCALE GENOMIC DNA]</scope>
    <source>
        <strain evidence="3">MUT 4182</strain>
    </source>
</reference>
<feature type="compositionally biased region" description="Basic and acidic residues" evidence="1">
    <location>
        <begin position="165"/>
        <end position="176"/>
    </location>
</feature>
<evidence type="ECO:0000313" key="3">
    <source>
        <dbReference type="Proteomes" id="UP000054248"/>
    </source>
</evidence>
<keyword evidence="3" id="KW-1185">Reference proteome</keyword>
<feature type="compositionally biased region" description="Basic and acidic residues" evidence="1">
    <location>
        <begin position="42"/>
        <end position="55"/>
    </location>
</feature>
<evidence type="ECO:0000313" key="2">
    <source>
        <dbReference type="EMBL" id="KIO30167.1"/>
    </source>
</evidence>
<feature type="region of interest" description="Disordered" evidence="1">
    <location>
        <begin position="71"/>
        <end position="234"/>
    </location>
</feature>
<sequence>MSEEGDAGGGAAGDQNRWDENHHNWNPSQVHLDLESDLESDIDGRSEQGEDHEYATLRRRAARMIREVDNHFAQSRNGLPVDSELTPCRDERRLRSEQARERERYMFGNGEFPQRDQPRVAGSSRARNRLVIQSDDEEDDNDDPPADEQAGIAEGVAGEGDTGLDGERGWIGDHELYQGPSDDDDDDDEENSVQRYSEDDGGEDHDGDEGLYQDDQDWRRNHYYEDDEASGWGY</sequence>
<proteinExistence type="predicted"/>
<dbReference type="EMBL" id="KN822975">
    <property type="protein sequence ID" value="KIO30167.1"/>
    <property type="molecule type" value="Genomic_DNA"/>
</dbReference>
<feature type="compositionally biased region" description="Acidic residues" evidence="1">
    <location>
        <begin position="225"/>
        <end position="234"/>
    </location>
</feature>
<accession>A0A0C3M8W7</accession>
<organism evidence="2 3">
    <name type="scientific">Tulasnella calospora MUT 4182</name>
    <dbReference type="NCBI Taxonomy" id="1051891"/>
    <lineage>
        <taxon>Eukaryota</taxon>
        <taxon>Fungi</taxon>
        <taxon>Dikarya</taxon>
        <taxon>Basidiomycota</taxon>
        <taxon>Agaricomycotina</taxon>
        <taxon>Agaricomycetes</taxon>
        <taxon>Cantharellales</taxon>
        <taxon>Tulasnellaceae</taxon>
        <taxon>Tulasnella</taxon>
    </lineage>
</organism>
<dbReference type="HOGENOM" id="CLU_1185781_0_0_1"/>
<protein>
    <submittedName>
        <fullName evidence="2">Uncharacterized protein</fullName>
    </submittedName>
</protein>
<feature type="compositionally biased region" description="Acidic residues" evidence="1">
    <location>
        <begin position="181"/>
        <end position="191"/>
    </location>
</feature>
<evidence type="ECO:0000256" key="1">
    <source>
        <dbReference type="SAM" id="MobiDB-lite"/>
    </source>
</evidence>
<gene>
    <name evidence="2" type="ORF">M407DRAFT_158722</name>
</gene>
<feature type="compositionally biased region" description="Basic and acidic residues" evidence="1">
    <location>
        <begin position="87"/>
        <end position="105"/>
    </location>
</feature>